<dbReference type="NCBIfam" id="TIGR00706">
    <property type="entry name" value="SppA_dom"/>
    <property type="match status" value="1"/>
</dbReference>
<dbReference type="Proteomes" id="UP000477070">
    <property type="component" value="Unassembled WGS sequence"/>
</dbReference>
<keyword evidence="4" id="KW-0720">Serine protease</keyword>
<protein>
    <submittedName>
        <fullName evidence="8">Signal peptide peptidase SppA</fullName>
    </submittedName>
</protein>
<keyword evidence="3" id="KW-0378">Hydrolase</keyword>
<dbReference type="EMBL" id="JRMP02000010">
    <property type="protein sequence ID" value="TLD94072.1"/>
    <property type="molecule type" value="Genomic_DNA"/>
</dbReference>
<feature type="domain" description="Peptidase S49" evidence="6">
    <location>
        <begin position="103"/>
        <end position="256"/>
    </location>
</feature>
<evidence type="ECO:0000313" key="9">
    <source>
        <dbReference type="Proteomes" id="UP000029714"/>
    </source>
</evidence>
<evidence type="ECO:0000256" key="1">
    <source>
        <dbReference type="ARBA" id="ARBA00008683"/>
    </source>
</evidence>
<evidence type="ECO:0000256" key="4">
    <source>
        <dbReference type="ARBA" id="ARBA00022825"/>
    </source>
</evidence>
<name>A0A347VS47_9HELI</name>
<dbReference type="EMBL" id="QBIU01000001">
    <property type="protein sequence ID" value="MWV69024.1"/>
    <property type="molecule type" value="Genomic_DNA"/>
</dbReference>
<accession>A0A347VS47</accession>
<keyword evidence="5" id="KW-1133">Transmembrane helix</keyword>
<dbReference type="InterPro" id="IPR047272">
    <property type="entry name" value="S49_SppA_C"/>
</dbReference>
<reference evidence="8 9" key="2">
    <citation type="journal article" date="2016" name="Infect. Immun.">
        <title>Helicobacter saguini, a Novel Helicobacter Isolated from Cotton-Top Tamarins with Ulcerative Colitis, Has Proinflammatory Properties and Induces Typhlocolitis and Dysplasia in Gnotobiotic IL-10-/- Mice.</title>
        <authorList>
            <person name="Shen Z."/>
            <person name="Mannion A."/>
            <person name="Whary M.T."/>
            <person name="Muthupalani S."/>
            <person name="Sheh A."/>
            <person name="Feng Y."/>
            <person name="Gong G."/>
            <person name="Vandamme P."/>
            <person name="Holcombe H.R."/>
            <person name="Paster B.J."/>
            <person name="Fox J.G."/>
        </authorList>
    </citation>
    <scope>NUCLEOTIDE SEQUENCE [LARGE SCALE GENOMIC DNA]</scope>
    <source>
        <strain evidence="8 9">MIT 97-6194</strain>
    </source>
</reference>
<dbReference type="OrthoDB" id="9764363at2"/>
<dbReference type="InterPro" id="IPR002142">
    <property type="entry name" value="Peptidase_S49"/>
</dbReference>
<keyword evidence="5" id="KW-0472">Membrane</keyword>
<dbReference type="AlphaFoldDB" id="A0A347VS47"/>
<comment type="similarity">
    <text evidence="1">Belongs to the peptidase S49 family.</text>
</comment>
<evidence type="ECO:0000313" key="7">
    <source>
        <dbReference type="EMBL" id="MWV69024.1"/>
    </source>
</evidence>
<reference evidence="8" key="3">
    <citation type="submission" date="2018-04" db="EMBL/GenBank/DDBJ databases">
        <authorList>
            <person name="Sheh A."/>
            <person name="Shen Z."/>
            <person name="Mannion A.J."/>
            <person name="Fox J.G."/>
        </authorList>
    </citation>
    <scope>NUCLEOTIDE SEQUENCE</scope>
    <source>
        <strain evidence="8">MIT 97-6194</strain>
    </source>
</reference>
<dbReference type="Proteomes" id="UP000029714">
    <property type="component" value="Unassembled WGS sequence"/>
</dbReference>
<comment type="caution">
    <text evidence="8">The sequence shown here is derived from an EMBL/GenBank/DDBJ whole genome shotgun (WGS) entry which is preliminary data.</text>
</comment>
<dbReference type="GO" id="GO:0008236">
    <property type="term" value="F:serine-type peptidase activity"/>
    <property type="evidence" value="ECO:0007669"/>
    <property type="project" value="UniProtKB-KW"/>
</dbReference>
<evidence type="ECO:0000313" key="8">
    <source>
        <dbReference type="EMBL" id="TLD94072.1"/>
    </source>
</evidence>
<evidence type="ECO:0000256" key="2">
    <source>
        <dbReference type="ARBA" id="ARBA00022670"/>
    </source>
</evidence>
<dbReference type="Pfam" id="PF01343">
    <property type="entry name" value="Peptidase_S49"/>
    <property type="match status" value="1"/>
</dbReference>
<dbReference type="Gene3D" id="3.90.226.10">
    <property type="entry name" value="2-enoyl-CoA Hydratase, Chain A, domain 1"/>
    <property type="match status" value="1"/>
</dbReference>
<keyword evidence="9" id="KW-1185">Reference proteome</keyword>
<proteinExistence type="inferred from homology"/>
<evidence type="ECO:0000259" key="6">
    <source>
        <dbReference type="Pfam" id="PF01343"/>
    </source>
</evidence>
<dbReference type="InterPro" id="IPR029045">
    <property type="entry name" value="ClpP/crotonase-like_dom_sf"/>
</dbReference>
<dbReference type="CDD" id="cd07023">
    <property type="entry name" value="S49_Sppa_N_C"/>
    <property type="match status" value="1"/>
</dbReference>
<reference evidence="8 9" key="1">
    <citation type="journal article" date="2014" name="Genome Announc.">
        <title>Draft genome sequences of eight enterohepatic helicobacter species isolated from both laboratory and wild rodents.</title>
        <authorList>
            <person name="Sheh A."/>
            <person name="Shen Z."/>
            <person name="Fox J.G."/>
        </authorList>
    </citation>
    <scope>NUCLEOTIDE SEQUENCE [LARGE SCALE GENOMIC DNA]</scope>
    <source>
        <strain evidence="8 9">MIT 97-6194</strain>
    </source>
</reference>
<feature type="transmembrane region" description="Helical" evidence="5">
    <location>
        <begin position="21"/>
        <end position="39"/>
    </location>
</feature>
<dbReference type="PANTHER" id="PTHR42987:SF7">
    <property type="entry name" value="SIGNAL PEPTIDE PEPTIDASE SPPA-RELATED"/>
    <property type="match status" value="1"/>
</dbReference>
<dbReference type="InterPro" id="IPR004635">
    <property type="entry name" value="Pept_S49_SppA"/>
</dbReference>
<evidence type="ECO:0000256" key="5">
    <source>
        <dbReference type="SAM" id="Phobius"/>
    </source>
</evidence>
<evidence type="ECO:0000313" key="10">
    <source>
        <dbReference type="Proteomes" id="UP000477070"/>
    </source>
</evidence>
<sequence length="297" mass="32893">MNFLKKICSVITQILSFFTTYFKGIILALILLFLLPIFFAPNVSETPNLAKLYLNFPIMEAESFGKEIEEIKKNPSIKGVLLVINSPGGAVGASVEIADMIAELDKQMPVVAYVQNLMASGAYYAGMYARKIYANRGTLIGSIGVIFSGVNIEDVMRTLGVKTQGAAAGKYKEAGTITRAWSADEREMIETLTRQNYEMFCADVISARGERLRSKDSKDFADGRVFNAHDALNLGLIDSIGSMDSAIKELRNLSGVDEPIWLKKDKFQSYIDSVSSRAFKVFFSESYNALMPQMRAF</sequence>
<organism evidence="8 9">
    <name type="scientific">Helicobacter saguini</name>
    <dbReference type="NCBI Taxonomy" id="1548018"/>
    <lineage>
        <taxon>Bacteria</taxon>
        <taxon>Pseudomonadati</taxon>
        <taxon>Campylobacterota</taxon>
        <taxon>Epsilonproteobacteria</taxon>
        <taxon>Campylobacterales</taxon>
        <taxon>Helicobacteraceae</taxon>
        <taxon>Helicobacter</taxon>
    </lineage>
</organism>
<dbReference type="GO" id="GO:0006508">
    <property type="term" value="P:proteolysis"/>
    <property type="evidence" value="ECO:0007669"/>
    <property type="project" value="UniProtKB-KW"/>
</dbReference>
<dbReference type="RefSeq" id="WP_034571766.1">
    <property type="nucleotide sequence ID" value="NZ_JRMP02000010.1"/>
</dbReference>
<evidence type="ECO:0000256" key="3">
    <source>
        <dbReference type="ARBA" id="ARBA00022801"/>
    </source>
</evidence>
<keyword evidence="5" id="KW-0812">Transmembrane</keyword>
<keyword evidence="2" id="KW-0645">Protease</keyword>
<dbReference type="PANTHER" id="PTHR42987">
    <property type="entry name" value="PEPTIDASE S49"/>
    <property type="match status" value="1"/>
</dbReference>
<reference evidence="7 10" key="4">
    <citation type="submission" date="2019-12" db="EMBL/GenBank/DDBJ databases">
        <title>Multi-Generational Helicobacter saguini Isolates.</title>
        <authorList>
            <person name="Mannion A."/>
            <person name="Shen Z."/>
            <person name="Fox J.G."/>
        </authorList>
    </citation>
    <scope>NUCLEOTIDE SEQUENCE [LARGE SCALE GENOMIC DNA]</scope>
    <source>
        <strain evidence="7">16-048</strain>
        <strain evidence="10">16-048 (F4)</strain>
    </source>
</reference>
<gene>
    <name evidence="8" type="primary">sppA</name>
    <name evidence="7" type="ORF">DCO61_03030</name>
    <name evidence="8" type="ORF">LS64_007085</name>
</gene>
<dbReference type="SUPFAM" id="SSF52096">
    <property type="entry name" value="ClpP/crotonase"/>
    <property type="match status" value="1"/>
</dbReference>